<comment type="caution">
    <text evidence="2">The sequence shown here is derived from an EMBL/GenBank/DDBJ whole genome shotgun (WGS) entry which is preliminary data.</text>
</comment>
<dbReference type="AlphaFoldDB" id="A0A5J4RS07"/>
<accession>A0A5J4RS07</accession>
<sequence length="117" mass="13872">LLFGLGFFHAVINKKRNRELLFEYLRGKHECFEDEQIDQDTIEGQENELDQDEDEQDGNTQERNEKTKNKRRKKQVILDFDDETDPYISIITIPFKALIYIIGEISYVGRVTDVQEM</sequence>
<dbReference type="EMBL" id="SNRW01041729">
    <property type="protein sequence ID" value="KAA6335761.1"/>
    <property type="molecule type" value="Genomic_DNA"/>
</dbReference>
<protein>
    <submittedName>
        <fullName evidence="2">Uncharacterized protein</fullName>
    </submittedName>
</protein>
<reference evidence="2 3" key="1">
    <citation type="submission" date="2019-03" db="EMBL/GenBank/DDBJ databases">
        <title>Single cell metagenomics reveals metabolic interactions within the superorganism composed of flagellate Streblomastix strix and complex community of Bacteroidetes bacteria on its surface.</title>
        <authorList>
            <person name="Treitli S.C."/>
            <person name="Kolisko M."/>
            <person name="Husnik F."/>
            <person name="Keeling P."/>
            <person name="Hampl V."/>
        </authorList>
    </citation>
    <scope>NUCLEOTIDE SEQUENCE [LARGE SCALE GENOMIC DNA]</scope>
    <source>
        <strain evidence="2">ST1C</strain>
    </source>
</reference>
<dbReference type="Proteomes" id="UP000324800">
    <property type="component" value="Unassembled WGS sequence"/>
</dbReference>
<feature type="non-terminal residue" evidence="2">
    <location>
        <position position="1"/>
    </location>
</feature>
<evidence type="ECO:0000313" key="3">
    <source>
        <dbReference type="Proteomes" id="UP000324800"/>
    </source>
</evidence>
<name>A0A5J4RS07_9EUKA</name>
<feature type="region of interest" description="Disordered" evidence="1">
    <location>
        <begin position="36"/>
        <end position="75"/>
    </location>
</feature>
<organism evidence="2 3">
    <name type="scientific">Streblomastix strix</name>
    <dbReference type="NCBI Taxonomy" id="222440"/>
    <lineage>
        <taxon>Eukaryota</taxon>
        <taxon>Metamonada</taxon>
        <taxon>Preaxostyla</taxon>
        <taxon>Oxymonadida</taxon>
        <taxon>Streblomastigidae</taxon>
        <taxon>Streblomastix</taxon>
    </lineage>
</organism>
<evidence type="ECO:0000256" key="1">
    <source>
        <dbReference type="SAM" id="MobiDB-lite"/>
    </source>
</evidence>
<evidence type="ECO:0000313" key="2">
    <source>
        <dbReference type="EMBL" id="KAA6335761.1"/>
    </source>
</evidence>
<gene>
    <name evidence="2" type="ORF">EZS28_052934</name>
</gene>
<feature type="compositionally biased region" description="Acidic residues" evidence="1">
    <location>
        <begin position="36"/>
        <end position="57"/>
    </location>
</feature>
<proteinExistence type="predicted"/>